<dbReference type="Proteomes" id="UP000674234">
    <property type="component" value="Unassembled WGS sequence"/>
</dbReference>
<reference evidence="2" key="1">
    <citation type="submission" date="2021-02" db="EMBL/GenBank/DDBJ databases">
        <title>Draft genome sequence of Microbispora sp. RL4-1S isolated from rice leaves in Thailand.</title>
        <authorList>
            <person name="Muangham S."/>
            <person name="Duangmal K."/>
        </authorList>
    </citation>
    <scope>NUCLEOTIDE SEQUENCE</scope>
    <source>
        <strain evidence="2">RL4-1S</strain>
    </source>
</reference>
<feature type="transmembrane region" description="Helical" evidence="1">
    <location>
        <begin position="105"/>
        <end position="126"/>
    </location>
</feature>
<feature type="transmembrane region" description="Helical" evidence="1">
    <location>
        <begin position="132"/>
        <end position="149"/>
    </location>
</feature>
<dbReference type="Pfam" id="PF12811">
    <property type="entry name" value="BaxI_1"/>
    <property type="match status" value="1"/>
</dbReference>
<feature type="transmembrane region" description="Helical" evidence="1">
    <location>
        <begin position="183"/>
        <end position="204"/>
    </location>
</feature>
<keyword evidence="1" id="KW-0812">Transmembrane</keyword>
<feature type="transmembrane region" description="Helical" evidence="1">
    <location>
        <begin position="288"/>
        <end position="308"/>
    </location>
</feature>
<dbReference type="PANTHER" id="PTHR41282">
    <property type="entry name" value="CONSERVED TRANSMEMBRANE PROTEIN-RELATED"/>
    <property type="match status" value="1"/>
</dbReference>
<keyword evidence="1" id="KW-0472">Membrane</keyword>
<feature type="transmembrane region" description="Helical" evidence="1">
    <location>
        <begin position="249"/>
        <end position="268"/>
    </location>
</feature>
<dbReference type="AlphaFoldDB" id="A0A940WNN9"/>
<comment type="caution">
    <text evidence="2">The sequence shown here is derived from an EMBL/GenBank/DDBJ whole genome shotgun (WGS) entry which is preliminary data.</text>
</comment>
<gene>
    <name evidence="2" type="ORF">JOL79_25660</name>
</gene>
<organism evidence="2 3">
    <name type="scientific">Microbispora oryzae</name>
    <dbReference type="NCBI Taxonomy" id="2806554"/>
    <lineage>
        <taxon>Bacteria</taxon>
        <taxon>Bacillati</taxon>
        <taxon>Actinomycetota</taxon>
        <taxon>Actinomycetes</taxon>
        <taxon>Streptosporangiales</taxon>
        <taxon>Streptosporangiaceae</taxon>
        <taxon>Microbispora</taxon>
    </lineage>
</organism>
<name>A0A940WNN9_9ACTN</name>
<sequence length="315" mass="33541">MAGTVGGAGGNSARSPVVERVGEVSEPGGGVFPSGCHPHGSRGRLSRSRVLEAAVESRNPIFARRGAAGRSSWSGPTPTVGQLNDMYAAPSYAPPAERAMTIDDVVVRGSMTLGTLFLAAALSWYFDVGWGLAFPAMIVGLVLGLIVSFRQSTNPALILGYSVCYGIAIGVLSHGMNTAYDGIVLQAVVGTMVAFGGTLAVYALRIFRPTPKFTKFVVAAAFGAIGLMLLNWIAGYFEPGGLGLRTDSAIGWIFSVAMILLGCFFLLLDFDQIDQSVRAGVPERYSWLMAFGLTLSLVWLYLEILRFISYFTNND</sequence>
<dbReference type="InterPro" id="IPR010539">
    <property type="entry name" value="BaxI_1-like"/>
</dbReference>
<dbReference type="EMBL" id="JAFCNB010000017">
    <property type="protein sequence ID" value="MBP2707177.1"/>
    <property type="molecule type" value="Genomic_DNA"/>
</dbReference>
<evidence type="ECO:0000313" key="3">
    <source>
        <dbReference type="Proteomes" id="UP000674234"/>
    </source>
</evidence>
<feature type="transmembrane region" description="Helical" evidence="1">
    <location>
        <begin position="216"/>
        <end position="237"/>
    </location>
</feature>
<dbReference type="PANTHER" id="PTHR41282:SF1">
    <property type="entry name" value="CONSERVED TRANSMEMBRANE PROTEIN-RELATED"/>
    <property type="match status" value="1"/>
</dbReference>
<keyword evidence="1" id="KW-1133">Transmembrane helix</keyword>
<proteinExistence type="predicted"/>
<evidence type="ECO:0000313" key="2">
    <source>
        <dbReference type="EMBL" id="MBP2707177.1"/>
    </source>
</evidence>
<dbReference type="PIRSF" id="PIRSF009160">
    <property type="entry name" value="UCP009160"/>
    <property type="match status" value="1"/>
</dbReference>
<feature type="transmembrane region" description="Helical" evidence="1">
    <location>
        <begin position="156"/>
        <end position="177"/>
    </location>
</feature>
<accession>A0A940WNN9</accession>
<evidence type="ECO:0000256" key="1">
    <source>
        <dbReference type="SAM" id="Phobius"/>
    </source>
</evidence>
<protein>
    <submittedName>
        <fullName evidence="2">Bax inhibitor-1/YccA family protein</fullName>
    </submittedName>
</protein>
<keyword evidence="3" id="KW-1185">Reference proteome</keyword>